<comment type="subcellular location">
    <subcellularLocation>
        <location evidence="4">Cytoplasm</location>
    </subcellularLocation>
</comment>
<dbReference type="SMART" id="SM00088">
    <property type="entry name" value="PINT"/>
    <property type="match status" value="1"/>
</dbReference>
<dbReference type="InterPro" id="IPR036390">
    <property type="entry name" value="WH_DNA-bd_sf"/>
</dbReference>
<dbReference type="InterPro" id="IPR027516">
    <property type="entry name" value="EIF3C"/>
</dbReference>
<dbReference type="Pfam" id="PF01399">
    <property type="entry name" value="PCI"/>
    <property type="match status" value="1"/>
</dbReference>
<dbReference type="InterPro" id="IPR058999">
    <property type="entry name" value="EIF3CL_C"/>
</dbReference>
<dbReference type="GO" id="GO:0005852">
    <property type="term" value="C:eukaryotic translation initiation factor 3 complex"/>
    <property type="evidence" value="ECO:0007669"/>
    <property type="project" value="UniProtKB-UniRule"/>
</dbReference>
<dbReference type="Pfam" id="PF26569">
    <property type="entry name" value="EIF3CL_C"/>
    <property type="match status" value="1"/>
</dbReference>
<evidence type="ECO:0000313" key="8">
    <source>
        <dbReference type="Proteomes" id="UP000256970"/>
    </source>
</evidence>
<dbReference type="GO" id="GO:0003743">
    <property type="term" value="F:translation initiation factor activity"/>
    <property type="evidence" value="ECO:0007669"/>
    <property type="project" value="UniProtKB-UniRule"/>
</dbReference>
<proteinExistence type="inferred from homology"/>
<dbReference type="Pfam" id="PF05470">
    <property type="entry name" value="eIF-3c_N"/>
    <property type="match status" value="1"/>
</dbReference>
<dbReference type="STRING" id="3088.A0A383WAN8"/>
<dbReference type="GO" id="GO:0033290">
    <property type="term" value="C:eukaryotic 48S preinitiation complex"/>
    <property type="evidence" value="ECO:0007669"/>
    <property type="project" value="UniProtKB-UniRule"/>
</dbReference>
<feature type="domain" description="PCI" evidence="6">
    <location>
        <begin position="556"/>
        <end position="728"/>
    </location>
</feature>
<evidence type="ECO:0000256" key="1">
    <source>
        <dbReference type="ARBA" id="ARBA00022490"/>
    </source>
</evidence>
<dbReference type="InterPro" id="IPR008905">
    <property type="entry name" value="EIF3C_N_dom"/>
</dbReference>
<dbReference type="GO" id="GO:0001732">
    <property type="term" value="P:formation of cytoplasmic translation initiation complex"/>
    <property type="evidence" value="ECO:0007669"/>
    <property type="project" value="UniProtKB-UniRule"/>
</dbReference>
<keyword evidence="8" id="KW-1185">Reference proteome</keyword>
<comment type="subunit">
    <text evidence="4">Component of the eukaryotic translation initiation factor 3 (eIF-3) complex.</text>
</comment>
<dbReference type="GO" id="GO:0016282">
    <property type="term" value="C:eukaryotic 43S preinitiation complex"/>
    <property type="evidence" value="ECO:0007669"/>
    <property type="project" value="UniProtKB-UniRule"/>
</dbReference>
<dbReference type="HAMAP" id="MF_03002">
    <property type="entry name" value="eIF3c"/>
    <property type="match status" value="1"/>
</dbReference>
<feature type="region of interest" description="Disordered" evidence="5">
    <location>
        <begin position="759"/>
        <end position="882"/>
    </location>
</feature>
<keyword evidence="3 4" id="KW-0648">Protein biosynthesis</keyword>
<dbReference type="EMBL" id="FNXT01001219">
    <property type="protein sequence ID" value="SZX74695.1"/>
    <property type="molecule type" value="Genomic_DNA"/>
</dbReference>
<sequence>MKINDWSAIQGLFDELNKRLERARKVSEAVGTPRVYVRMCVELEDFLNDTLANKDLKKKMSPTNAKALNTMRQRLKKHNTSDEFAEAVTKFRENPQEDEEEEEEEEESSSSSSESDADGAREETEKRPAGAAKKKDKLLTMDSAEITYEMVAKKLREIVTSRGRKGTDKQEQKLREIVTSRGRKGTDKQEQVEMLQFLANVAKGVPQKLEVLLQLVGSLFDLSPGISNYMKVGLWKRCMLVMLEIMDTLQANETIVLDDSAEPSEERTAEPVAGEDGKVRVWGNLVAFVERLDDEMFKSLQVIDPHTHEYMARLRDEPVFLALSQKVHDYLARIGDVRNQPKVALRLIEHFYYKTDAVYDAMRKLTMLQQEEAAASAAAHPEGAVAAASAAAETAAAANTSNEPGEEQTADDKVALPVPLDFSMDESSTAAMKRLVGIVFTHGDERAKARAMLCTIYHKALHGDFHSARDMLLMSHLQDNVMLMDISTQILYNRSMAQLGLAAFRLGLISEAHSCLQELYGSGHIKELLAQGMAMGKFQDKTPEQELLEKRRQMPFHMHISLELLESSCLISAMLLEVPAMASSPLSVKKRVISKSFHRILDTYNRQTFTGPPETVRDHIMAATRALMRGDWSGAYGAVSALTVWQLVPQRESVLDMLRKELKEEALRTYLFSYSAQYRSLSLDQLCTMFEMDEKAVYSIVSKMMIAEELHGSWDQPTRTIVMHSIEATKVQSLAGQFADKATLMVELNERAYAFRTGGRRGQDGQWEDDGGHGGRGRGRGPRLGAARMGLGQGGQDFGGHRRGGGGGGRGDRGGFRASGFSSNMTSGLPDRFQRRGPYRQQANPNMQALGSISRPGGGVGGGPGGGSYNRPLGGDRRDRGL</sequence>
<dbReference type="InterPro" id="IPR000717">
    <property type="entry name" value="PCI_dom"/>
</dbReference>
<dbReference type="AlphaFoldDB" id="A0A383WAN8"/>
<dbReference type="PANTHER" id="PTHR13937:SF0">
    <property type="entry name" value="EUKARYOTIC TRANSLATION INITIATION FACTOR 3 SUBUNIT C-RELATED"/>
    <property type="match status" value="1"/>
</dbReference>
<evidence type="ECO:0000259" key="6">
    <source>
        <dbReference type="PROSITE" id="PS50250"/>
    </source>
</evidence>
<feature type="region of interest" description="Disordered" evidence="5">
    <location>
        <begin position="91"/>
        <end position="136"/>
    </location>
</feature>
<dbReference type="GO" id="GO:0003723">
    <property type="term" value="F:RNA binding"/>
    <property type="evidence" value="ECO:0007669"/>
    <property type="project" value="InterPro"/>
</dbReference>
<evidence type="ECO:0000313" key="7">
    <source>
        <dbReference type="EMBL" id="SZX74695.1"/>
    </source>
</evidence>
<dbReference type="Proteomes" id="UP000256970">
    <property type="component" value="Unassembled WGS sequence"/>
</dbReference>
<organism evidence="7 8">
    <name type="scientific">Tetradesmus obliquus</name>
    <name type="common">Green alga</name>
    <name type="synonym">Acutodesmus obliquus</name>
    <dbReference type="NCBI Taxonomy" id="3088"/>
    <lineage>
        <taxon>Eukaryota</taxon>
        <taxon>Viridiplantae</taxon>
        <taxon>Chlorophyta</taxon>
        <taxon>core chlorophytes</taxon>
        <taxon>Chlorophyceae</taxon>
        <taxon>CS clade</taxon>
        <taxon>Sphaeropleales</taxon>
        <taxon>Scenedesmaceae</taxon>
        <taxon>Tetradesmus</taxon>
    </lineage>
</organism>
<dbReference type="PANTHER" id="PTHR13937">
    <property type="entry name" value="EUKARYOTIC TRANSLATION INITATION FACTOR 3, SUBUNIT 8 EIF3S8 -RELATED"/>
    <property type="match status" value="1"/>
</dbReference>
<evidence type="ECO:0000256" key="2">
    <source>
        <dbReference type="ARBA" id="ARBA00022540"/>
    </source>
</evidence>
<name>A0A383WAN8_TETOB</name>
<feature type="compositionally biased region" description="Basic and acidic residues" evidence="5">
    <location>
        <begin position="118"/>
        <end position="128"/>
    </location>
</feature>
<evidence type="ECO:0000256" key="4">
    <source>
        <dbReference type="HAMAP-Rule" id="MF_03002"/>
    </source>
</evidence>
<accession>A0A383WAN8</accession>
<comment type="function">
    <text evidence="4">Component of the eukaryotic translation initiation factor 3 (eIF-3) complex, which is involved in protein synthesis of a specialized repertoire of mRNAs and, together with other initiation factors, stimulates binding of mRNA and methionyl-tRNAi to the 40S ribosome. The eIF-3 complex specifically targets and initiates translation of a subset of mRNAs involved in cell proliferation.</text>
</comment>
<reference evidence="7 8" key="1">
    <citation type="submission" date="2016-10" db="EMBL/GenBank/DDBJ databases">
        <authorList>
            <person name="Cai Z."/>
        </authorList>
    </citation>
    <scope>NUCLEOTIDE SEQUENCE [LARGE SCALE GENOMIC DNA]</scope>
</reference>
<evidence type="ECO:0000256" key="5">
    <source>
        <dbReference type="SAM" id="MobiDB-lite"/>
    </source>
</evidence>
<gene>
    <name evidence="7" type="ORF">BQ4739_LOCUS15013</name>
</gene>
<comment type="similarity">
    <text evidence="4">Belongs to the eIF-3 subunit C family.</text>
</comment>
<dbReference type="PROSITE" id="PS50250">
    <property type="entry name" value="PCI"/>
    <property type="match status" value="1"/>
</dbReference>
<feature type="compositionally biased region" description="Acidic residues" evidence="5">
    <location>
        <begin position="96"/>
        <end position="108"/>
    </location>
</feature>
<keyword evidence="2 4" id="KW-0396">Initiation factor</keyword>
<feature type="compositionally biased region" description="Gly residues" evidence="5">
    <location>
        <begin position="856"/>
        <end position="868"/>
    </location>
</feature>
<keyword evidence="1 4" id="KW-0963">Cytoplasm</keyword>
<dbReference type="GO" id="GO:0031369">
    <property type="term" value="F:translation initiation factor binding"/>
    <property type="evidence" value="ECO:0007669"/>
    <property type="project" value="InterPro"/>
</dbReference>
<evidence type="ECO:0000256" key="3">
    <source>
        <dbReference type="ARBA" id="ARBA00022917"/>
    </source>
</evidence>
<dbReference type="SUPFAM" id="SSF46785">
    <property type="entry name" value="Winged helix' DNA-binding domain"/>
    <property type="match status" value="1"/>
</dbReference>
<protein>
    <recommendedName>
        <fullName evidence="4">Eukaryotic translation initiation factor 3 subunit C</fullName>
        <shortName evidence="4">eIF3c</shortName>
    </recommendedName>
    <alternativeName>
        <fullName evidence="4">Eukaryotic translation initiation factor 3 subunit 8</fullName>
    </alternativeName>
    <alternativeName>
        <fullName evidence="4">eIF3 p110</fullName>
    </alternativeName>
</protein>